<proteinExistence type="predicted"/>
<comment type="caution">
    <text evidence="1">The sequence shown here is derived from an EMBL/GenBank/DDBJ whole genome shotgun (WGS) entry which is preliminary data.</text>
</comment>
<accession>A0A6A0B7Z9</accession>
<dbReference type="InterPro" id="IPR024229">
    <property type="entry name" value="DUF3781"/>
</dbReference>
<keyword evidence="2" id="KW-1185">Reference proteome</keyword>
<evidence type="ECO:0000313" key="1">
    <source>
        <dbReference type="EMBL" id="GFH41539.1"/>
    </source>
</evidence>
<dbReference type="Proteomes" id="UP000480303">
    <property type="component" value="Unassembled WGS sequence"/>
</dbReference>
<name>A0A6A0B7Z9_9LACT</name>
<dbReference type="Pfam" id="PF12636">
    <property type="entry name" value="DUF3781"/>
    <property type="match status" value="1"/>
</dbReference>
<dbReference type="RefSeq" id="WP_172207106.1">
    <property type="nucleotide sequence ID" value="NZ_BLLI01000001.1"/>
</dbReference>
<organism evidence="1 2">
    <name type="scientific">Pseudolactococcus hodotermopsidis</name>
    <dbReference type="NCBI Taxonomy" id="2709157"/>
    <lineage>
        <taxon>Bacteria</taxon>
        <taxon>Bacillati</taxon>
        <taxon>Bacillota</taxon>
        <taxon>Bacilli</taxon>
        <taxon>Lactobacillales</taxon>
        <taxon>Streptococcaceae</taxon>
        <taxon>Pseudolactococcus</taxon>
    </lineage>
</organism>
<dbReference type="EMBL" id="BLLI01000001">
    <property type="protein sequence ID" value="GFH41539.1"/>
    <property type="molecule type" value="Genomic_DNA"/>
</dbReference>
<dbReference type="AlphaFoldDB" id="A0A6A0B7Z9"/>
<reference evidence="1 2" key="1">
    <citation type="submission" date="2020-02" db="EMBL/GenBank/DDBJ databases">
        <title>Draft genome sequence of Lactococcus sp. Hs30E4-3.</title>
        <authorList>
            <person name="Noda S."/>
            <person name="Yuki M."/>
            <person name="Ohkuma M."/>
        </authorList>
    </citation>
    <scope>NUCLEOTIDE SEQUENCE [LARGE SCALE GENOMIC DNA]</scope>
    <source>
        <strain evidence="1 2">Hs30E4-3</strain>
    </source>
</reference>
<gene>
    <name evidence="1" type="ORF">Hs30E_00900</name>
</gene>
<evidence type="ECO:0000313" key="2">
    <source>
        <dbReference type="Proteomes" id="UP000480303"/>
    </source>
</evidence>
<evidence type="ECO:0008006" key="3">
    <source>
        <dbReference type="Google" id="ProtNLM"/>
    </source>
</evidence>
<sequence>MTIRQKILKQICYTDLVYGRINKKLKTNMARDEIETFIADVVSCEESLISKIGKNYYVENKAHCVRITINASTFRVITADKL</sequence>
<protein>
    <recommendedName>
        <fullName evidence="3">DUF3781 domain-containing protein</fullName>
    </recommendedName>
</protein>